<name>A0AAD8X1T9_LOLMU</name>
<dbReference type="EMBL" id="JAUUTY010000002">
    <property type="protein sequence ID" value="KAK1686448.1"/>
    <property type="molecule type" value="Genomic_DNA"/>
</dbReference>
<reference evidence="1" key="1">
    <citation type="submission" date="2023-07" db="EMBL/GenBank/DDBJ databases">
        <title>A chromosome-level genome assembly of Lolium multiflorum.</title>
        <authorList>
            <person name="Chen Y."/>
            <person name="Copetti D."/>
            <person name="Kolliker R."/>
            <person name="Studer B."/>
        </authorList>
    </citation>
    <scope>NUCLEOTIDE SEQUENCE</scope>
    <source>
        <strain evidence="1">02402/16</strain>
        <tissue evidence="1">Leaf</tissue>
    </source>
</reference>
<organism evidence="1 2">
    <name type="scientific">Lolium multiflorum</name>
    <name type="common">Italian ryegrass</name>
    <name type="synonym">Lolium perenne subsp. multiflorum</name>
    <dbReference type="NCBI Taxonomy" id="4521"/>
    <lineage>
        <taxon>Eukaryota</taxon>
        <taxon>Viridiplantae</taxon>
        <taxon>Streptophyta</taxon>
        <taxon>Embryophyta</taxon>
        <taxon>Tracheophyta</taxon>
        <taxon>Spermatophyta</taxon>
        <taxon>Magnoliopsida</taxon>
        <taxon>Liliopsida</taxon>
        <taxon>Poales</taxon>
        <taxon>Poaceae</taxon>
        <taxon>BOP clade</taxon>
        <taxon>Pooideae</taxon>
        <taxon>Poodae</taxon>
        <taxon>Poeae</taxon>
        <taxon>Poeae Chloroplast Group 2 (Poeae type)</taxon>
        <taxon>Loliodinae</taxon>
        <taxon>Loliinae</taxon>
        <taxon>Lolium</taxon>
    </lineage>
</organism>
<accession>A0AAD8X1T9</accession>
<proteinExistence type="predicted"/>
<dbReference type="InterPro" id="IPR029055">
    <property type="entry name" value="Ntn_hydrolases_N"/>
</dbReference>
<comment type="caution">
    <text evidence="1">The sequence shown here is derived from an EMBL/GenBank/DDBJ whole genome shotgun (WGS) entry which is preliminary data.</text>
</comment>
<keyword evidence="2" id="KW-1185">Reference proteome</keyword>
<dbReference type="Proteomes" id="UP001231189">
    <property type="component" value="Unassembled WGS sequence"/>
</dbReference>
<evidence type="ECO:0000313" key="1">
    <source>
        <dbReference type="EMBL" id="KAK1686448.1"/>
    </source>
</evidence>
<dbReference type="AlphaFoldDB" id="A0AAD8X1T9"/>
<protein>
    <submittedName>
        <fullName evidence="1">Uncharacterized protein</fullName>
    </submittedName>
</protein>
<dbReference type="SUPFAM" id="SSF56235">
    <property type="entry name" value="N-terminal nucleophile aminohydrolases (Ntn hydrolases)"/>
    <property type="match status" value="1"/>
</dbReference>
<sequence>MQMRPPMILGAVHRGLVCNRGNAVTISKLIVATHTPARVGLRSSTHAVLTTLSKSVNELFYHQRKVFRGSDHADAALAGLTADS</sequence>
<gene>
    <name evidence="1" type="ORF">QYE76_047296</name>
</gene>
<evidence type="ECO:0000313" key="2">
    <source>
        <dbReference type="Proteomes" id="UP001231189"/>
    </source>
</evidence>